<gene>
    <name evidence="2" type="ORF">ELAC_1036</name>
</gene>
<feature type="transmembrane region" description="Helical" evidence="1">
    <location>
        <begin position="151"/>
        <end position="176"/>
    </location>
</feature>
<proteinExistence type="predicted"/>
<feature type="transmembrane region" description="Helical" evidence="1">
    <location>
        <begin position="121"/>
        <end position="145"/>
    </location>
</feature>
<dbReference type="EMBL" id="CWGJ01000012">
    <property type="protein sequence ID" value="CRX38381.1"/>
    <property type="molecule type" value="Genomic_DNA"/>
</dbReference>
<keyword evidence="3" id="KW-1185">Reference proteome</keyword>
<dbReference type="RefSeq" id="WP_143406447.1">
    <property type="nucleotide sequence ID" value="NZ_CWGJ01000012.1"/>
</dbReference>
<evidence type="ECO:0000313" key="3">
    <source>
        <dbReference type="Proteomes" id="UP000220251"/>
    </source>
</evidence>
<accession>A0A0H5DPC0</accession>
<sequence>MVAPGFSQHVLSFDAKSHFLDVALGSVMEEKDYTALLEKECPKLRSRDAEVQRLYKSAFEGLEGWKTGEGGLIDKIFNKITFKTPKEKISAANPYAFPPVDEVEKETLAKKASFHQTVAKVMLIVGAIFLFTGILGPFALLPALLSMGVGAASTTVMVATGIGTLGTAGILASIFLKNTESIRIHRMKTDPDFKVFVDKVIQHKKRVNLNATEEDLKDKAVHTAYLDWKDNMQPLFTDPKREKVTLELERVRALFARQPELVAEGLLKLHAKKHPKVTIPEEVKQQAKEKFIARFTPLLNTFTQALFTENGYKSDQEIDAFFTREQAMFNEILKAELSPT</sequence>
<dbReference type="Proteomes" id="UP000220251">
    <property type="component" value="Unassembled WGS sequence"/>
</dbReference>
<evidence type="ECO:0000256" key="1">
    <source>
        <dbReference type="SAM" id="Phobius"/>
    </source>
</evidence>
<organism evidence="2 3">
    <name type="scientific">Estrella lausannensis</name>
    <dbReference type="NCBI Taxonomy" id="483423"/>
    <lineage>
        <taxon>Bacteria</taxon>
        <taxon>Pseudomonadati</taxon>
        <taxon>Chlamydiota</taxon>
        <taxon>Chlamydiia</taxon>
        <taxon>Parachlamydiales</taxon>
        <taxon>Candidatus Criblamydiaceae</taxon>
        <taxon>Estrella</taxon>
    </lineage>
</organism>
<reference evidence="3" key="1">
    <citation type="submission" date="2015-06" db="EMBL/GenBank/DDBJ databases">
        <authorList>
            <person name="Bertelli C."/>
        </authorList>
    </citation>
    <scope>NUCLEOTIDE SEQUENCE [LARGE SCALE GENOMIC DNA]</scope>
    <source>
        <strain evidence="3">CRIB-30</strain>
    </source>
</reference>
<name>A0A0H5DPC0_9BACT</name>
<evidence type="ECO:0000313" key="2">
    <source>
        <dbReference type="EMBL" id="CRX38381.1"/>
    </source>
</evidence>
<keyword evidence="1" id="KW-0812">Transmembrane</keyword>
<dbReference type="AlphaFoldDB" id="A0A0H5DPC0"/>
<keyword evidence="1" id="KW-1133">Transmembrane helix</keyword>
<protein>
    <submittedName>
        <fullName evidence="2">Conserved putative membrane protein</fullName>
    </submittedName>
</protein>
<keyword evidence="1" id="KW-0472">Membrane</keyword>